<reference evidence="1 2" key="1">
    <citation type="submission" date="2018-03" db="EMBL/GenBank/DDBJ databases">
        <title>Genomic Encyclopedia of Archaeal and Bacterial Type Strains, Phase II (KMG-II): from individual species to whole genera.</title>
        <authorList>
            <person name="Goeker M."/>
        </authorList>
    </citation>
    <scope>NUCLEOTIDE SEQUENCE [LARGE SCALE GENOMIC DNA]</scope>
    <source>
        <strain evidence="1 2">DSM 100214</strain>
    </source>
</reference>
<name>A0A2V3PLI7_9BACT</name>
<gene>
    <name evidence="1" type="ORF">CLV62_12850</name>
</gene>
<evidence type="ECO:0000313" key="1">
    <source>
        <dbReference type="EMBL" id="PXV60962.1"/>
    </source>
</evidence>
<proteinExistence type="predicted"/>
<dbReference type="OrthoDB" id="995492at2"/>
<evidence type="ECO:0008006" key="3">
    <source>
        <dbReference type="Google" id="ProtNLM"/>
    </source>
</evidence>
<dbReference type="RefSeq" id="WP_110312023.1">
    <property type="nucleotide sequence ID" value="NZ_QICL01000028.1"/>
</dbReference>
<dbReference type="Proteomes" id="UP000247973">
    <property type="component" value="Unassembled WGS sequence"/>
</dbReference>
<organism evidence="1 2">
    <name type="scientific">Dysgonomonas alginatilytica</name>
    <dbReference type="NCBI Taxonomy" id="1605892"/>
    <lineage>
        <taxon>Bacteria</taxon>
        <taxon>Pseudomonadati</taxon>
        <taxon>Bacteroidota</taxon>
        <taxon>Bacteroidia</taxon>
        <taxon>Bacteroidales</taxon>
        <taxon>Dysgonomonadaceae</taxon>
        <taxon>Dysgonomonas</taxon>
    </lineage>
</organism>
<evidence type="ECO:0000313" key="2">
    <source>
        <dbReference type="Proteomes" id="UP000247973"/>
    </source>
</evidence>
<dbReference type="EMBL" id="QICL01000028">
    <property type="protein sequence ID" value="PXV60962.1"/>
    <property type="molecule type" value="Genomic_DNA"/>
</dbReference>
<keyword evidence="2" id="KW-1185">Reference proteome</keyword>
<sequence>MKRKVAILIRVYDRVEDLKYNLQIIKRTWTEFDYHIIVVSNGYPDGHRISAESVSLIDNFLVLEHNTGHKKGNSQLLLEGQKCIPVNCDYTVILEADTWMYTDRTVKEYIEFMEEASKVVWASADWYDKDYALALDFAVIKSDFIRQNPKLFDFEIYPECYIANYLRDADVRFKWITENMPVHVPSYVSKYPYVDDSVQRRFYVFPKSKMVTHHIEFLNGGMPQKKRYFNIVANSDFFKEEAISNKGWERFKMYFWIRLTYLFIKRSWFKKKYYRDITQ</sequence>
<dbReference type="Gene3D" id="3.90.550.10">
    <property type="entry name" value="Spore Coat Polysaccharide Biosynthesis Protein SpsA, Chain A"/>
    <property type="match status" value="1"/>
</dbReference>
<protein>
    <recommendedName>
        <fullName evidence="3">Glycosyl transferase family 2</fullName>
    </recommendedName>
</protein>
<dbReference type="AlphaFoldDB" id="A0A2V3PLI7"/>
<dbReference type="InterPro" id="IPR029044">
    <property type="entry name" value="Nucleotide-diphossugar_trans"/>
</dbReference>
<comment type="caution">
    <text evidence="1">The sequence shown here is derived from an EMBL/GenBank/DDBJ whole genome shotgun (WGS) entry which is preliminary data.</text>
</comment>
<dbReference type="SUPFAM" id="SSF53448">
    <property type="entry name" value="Nucleotide-diphospho-sugar transferases"/>
    <property type="match status" value="1"/>
</dbReference>
<accession>A0A2V3PLI7</accession>